<feature type="region of interest" description="Disordered" evidence="1">
    <location>
        <begin position="41"/>
        <end position="60"/>
    </location>
</feature>
<gene>
    <name evidence="2" type="ORF">Salat_1194700</name>
</gene>
<dbReference type="Proteomes" id="UP001293254">
    <property type="component" value="Unassembled WGS sequence"/>
</dbReference>
<dbReference type="AlphaFoldDB" id="A0AAE1YF74"/>
<reference evidence="2" key="1">
    <citation type="submission" date="2020-06" db="EMBL/GenBank/DDBJ databases">
        <authorList>
            <person name="Li T."/>
            <person name="Hu X."/>
            <person name="Zhang T."/>
            <person name="Song X."/>
            <person name="Zhang H."/>
            <person name="Dai N."/>
            <person name="Sheng W."/>
            <person name="Hou X."/>
            <person name="Wei L."/>
        </authorList>
    </citation>
    <scope>NUCLEOTIDE SEQUENCE</scope>
    <source>
        <strain evidence="2">3651</strain>
        <tissue evidence="2">Leaf</tissue>
    </source>
</reference>
<feature type="region of interest" description="Disordered" evidence="1">
    <location>
        <begin position="105"/>
        <end position="139"/>
    </location>
</feature>
<feature type="compositionally biased region" description="Basic and acidic residues" evidence="1">
    <location>
        <begin position="127"/>
        <end position="138"/>
    </location>
</feature>
<accession>A0AAE1YF74</accession>
<name>A0AAE1YF74_9LAMI</name>
<feature type="compositionally biased region" description="Polar residues" evidence="1">
    <location>
        <begin position="109"/>
        <end position="126"/>
    </location>
</feature>
<keyword evidence="3" id="KW-1185">Reference proteome</keyword>
<proteinExistence type="predicted"/>
<protein>
    <submittedName>
        <fullName evidence="2">Uncharacterized protein</fullName>
    </submittedName>
</protein>
<evidence type="ECO:0000313" key="3">
    <source>
        <dbReference type="Proteomes" id="UP001293254"/>
    </source>
</evidence>
<comment type="caution">
    <text evidence="2">The sequence shown here is derived from an EMBL/GenBank/DDBJ whole genome shotgun (WGS) entry which is preliminary data.</text>
</comment>
<reference evidence="2" key="2">
    <citation type="journal article" date="2024" name="Plant">
        <title>Genomic evolution and insights into agronomic trait innovations of Sesamum species.</title>
        <authorList>
            <person name="Miao H."/>
            <person name="Wang L."/>
            <person name="Qu L."/>
            <person name="Liu H."/>
            <person name="Sun Y."/>
            <person name="Le M."/>
            <person name="Wang Q."/>
            <person name="Wei S."/>
            <person name="Zheng Y."/>
            <person name="Lin W."/>
            <person name="Duan Y."/>
            <person name="Cao H."/>
            <person name="Xiong S."/>
            <person name="Wang X."/>
            <person name="Wei L."/>
            <person name="Li C."/>
            <person name="Ma Q."/>
            <person name="Ju M."/>
            <person name="Zhao R."/>
            <person name="Li G."/>
            <person name="Mu C."/>
            <person name="Tian Q."/>
            <person name="Mei H."/>
            <person name="Zhang T."/>
            <person name="Gao T."/>
            <person name="Zhang H."/>
        </authorList>
    </citation>
    <scope>NUCLEOTIDE SEQUENCE</scope>
    <source>
        <strain evidence="2">3651</strain>
    </source>
</reference>
<evidence type="ECO:0000313" key="2">
    <source>
        <dbReference type="EMBL" id="KAK4428947.1"/>
    </source>
</evidence>
<dbReference type="EMBL" id="JACGWO010000004">
    <property type="protein sequence ID" value="KAK4428947.1"/>
    <property type="molecule type" value="Genomic_DNA"/>
</dbReference>
<sequence>MYVWQEILELFLEHEIDREVRVYLEDEIGGEVEINEKVASELNENNGDSKDSEDFLDSGYDLGREDEEEAAEAAEIERALQEAEALLSVNVQETKVSMDLSMKARKRTMTPTGSSTKIYLGSQNTNPRERPKTSHKTFETQSEMNMDMTLRRSTRLNAATTGQENATTSRATITNAPTVPGCVLRPPVPFAPGHPPVAISITTQPNKPLPPLFKTF</sequence>
<organism evidence="2 3">
    <name type="scientific">Sesamum alatum</name>
    <dbReference type="NCBI Taxonomy" id="300844"/>
    <lineage>
        <taxon>Eukaryota</taxon>
        <taxon>Viridiplantae</taxon>
        <taxon>Streptophyta</taxon>
        <taxon>Embryophyta</taxon>
        <taxon>Tracheophyta</taxon>
        <taxon>Spermatophyta</taxon>
        <taxon>Magnoliopsida</taxon>
        <taxon>eudicotyledons</taxon>
        <taxon>Gunneridae</taxon>
        <taxon>Pentapetalae</taxon>
        <taxon>asterids</taxon>
        <taxon>lamiids</taxon>
        <taxon>Lamiales</taxon>
        <taxon>Pedaliaceae</taxon>
        <taxon>Sesamum</taxon>
    </lineage>
</organism>
<evidence type="ECO:0000256" key="1">
    <source>
        <dbReference type="SAM" id="MobiDB-lite"/>
    </source>
</evidence>